<dbReference type="GO" id="GO:0003723">
    <property type="term" value="F:RNA binding"/>
    <property type="evidence" value="ECO:0007669"/>
    <property type="project" value="UniProtKB-UniRule"/>
</dbReference>
<feature type="compositionally biased region" description="Low complexity" evidence="8">
    <location>
        <begin position="201"/>
        <end position="214"/>
    </location>
</feature>
<dbReference type="InterPro" id="IPR035979">
    <property type="entry name" value="RBD_domain_sf"/>
</dbReference>
<gene>
    <name evidence="11" type="primary">LOC103523636</name>
</gene>
<evidence type="ECO:0000256" key="8">
    <source>
        <dbReference type="SAM" id="MobiDB-lite"/>
    </source>
</evidence>
<keyword evidence="4" id="KW-0507">mRNA processing</keyword>
<dbReference type="Pfam" id="PF00076">
    <property type="entry name" value="RRM_1"/>
    <property type="match status" value="1"/>
</dbReference>
<dbReference type="CDD" id="cd12643">
    <property type="entry name" value="RRM_CFIm68"/>
    <property type="match status" value="1"/>
</dbReference>
<dbReference type="InterPro" id="IPR012677">
    <property type="entry name" value="Nucleotide-bd_a/b_plait_sf"/>
</dbReference>
<dbReference type="Pfam" id="PF25524">
    <property type="entry name" value="RSLD_CPSF6"/>
    <property type="match status" value="1"/>
</dbReference>
<feature type="compositionally biased region" description="Pro residues" evidence="8">
    <location>
        <begin position="269"/>
        <end position="289"/>
    </location>
</feature>
<dbReference type="InterPro" id="IPR034772">
    <property type="entry name" value="CPSF6/7"/>
</dbReference>
<reference evidence="11" key="1">
    <citation type="submission" date="2025-08" db="UniProtKB">
        <authorList>
            <consortium name="RefSeq"/>
        </authorList>
    </citation>
    <scope>IDENTIFICATION</scope>
</reference>
<feature type="region of interest" description="Disordered" evidence="8">
    <location>
        <begin position="495"/>
        <end position="728"/>
    </location>
</feature>
<dbReference type="SUPFAM" id="SSF54928">
    <property type="entry name" value="RNA-binding domain, RBD"/>
    <property type="match status" value="2"/>
</dbReference>
<evidence type="ECO:0000256" key="3">
    <source>
        <dbReference type="ARBA" id="ARBA00016259"/>
    </source>
</evidence>
<keyword evidence="5 7" id="KW-0694">RNA-binding</keyword>
<feature type="region of interest" description="Disordered" evidence="8">
    <location>
        <begin position="184"/>
        <end position="298"/>
    </location>
</feature>
<dbReference type="GO" id="GO:0005634">
    <property type="term" value="C:nucleus"/>
    <property type="evidence" value="ECO:0007669"/>
    <property type="project" value="UniProtKB-SubCell"/>
</dbReference>
<evidence type="ECO:0000256" key="6">
    <source>
        <dbReference type="ARBA" id="ARBA00023242"/>
    </source>
</evidence>
<evidence type="ECO:0000259" key="9">
    <source>
        <dbReference type="PROSITE" id="PS50102"/>
    </source>
</evidence>
<dbReference type="AlphaFoldDB" id="A0A3Q0JKL1"/>
<dbReference type="RefSeq" id="XP_026688857.1">
    <property type="nucleotide sequence ID" value="XM_026833056.1"/>
</dbReference>
<evidence type="ECO:0000256" key="4">
    <source>
        <dbReference type="ARBA" id="ARBA00022664"/>
    </source>
</evidence>
<comment type="subcellular location">
    <subcellularLocation>
        <location evidence="1">Nucleus</location>
    </subcellularLocation>
</comment>
<name>A0A3Q0JKL1_DIACI</name>
<comment type="similarity">
    <text evidence="2">Belongs to the RRM CPSF6/7 family.</text>
</comment>
<dbReference type="GO" id="GO:0006397">
    <property type="term" value="P:mRNA processing"/>
    <property type="evidence" value="ECO:0007669"/>
    <property type="project" value="UniProtKB-KW"/>
</dbReference>
<feature type="compositionally biased region" description="Basic and acidic residues" evidence="8">
    <location>
        <begin position="679"/>
        <end position="728"/>
    </location>
</feature>
<dbReference type="STRING" id="121845.A0A3Q0JKL1"/>
<evidence type="ECO:0000313" key="10">
    <source>
        <dbReference type="Proteomes" id="UP000079169"/>
    </source>
</evidence>
<feature type="compositionally biased region" description="Basic and acidic residues" evidence="8">
    <location>
        <begin position="619"/>
        <end position="648"/>
    </location>
</feature>
<dbReference type="PANTHER" id="PTHR23204">
    <property type="entry name" value="CLEAVAGE AND POLYADENYLATION SPECIFIC FACTOR"/>
    <property type="match status" value="1"/>
</dbReference>
<dbReference type="PaxDb" id="121845-A0A3Q0JKL1"/>
<evidence type="ECO:0000256" key="2">
    <source>
        <dbReference type="ARBA" id="ARBA00006265"/>
    </source>
</evidence>
<keyword evidence="6" id="KW-0539">Nucleus</keyword>
<evidence type="ECO:0000256" key="7">
    <source>
        <dbReference type="PROSITE-ProRule" id="PRU00176"/>
    </source>
</evidence>
<evidence type="ECO:0000313" key="11">
    <source>
        <dbReference type="RefSeq" id="XP_026688857.1"/>
    </source>
</evidence>
<feature type="compositionally biased region" description="Low complexity" evidence="8">
    <location>
        <begin position="649"/>
        <end position="678"/>
    </location>
</feature>
<feature type="region of interest" description="Disordered" evidence="8">
    <location>
        <begin position="1"/>
        <end position="95"/>
    </location>
</feature>
<feature type="domain" description="RRM" evidence="9">
    <location>
        <begin position="96"/>
        <end position="176"/>
    </location>
</feature>
<dbReference type="SMART" id="SM00360">
    <property type="entry name" value="RRM"/>
    <property type="match status" value="2"/>
</dbReference>
<feature type="compositionally biased region" description="Basic and acidic residues" evidence="8">
    <location>
        <begin position="502"/>
        <end position="514"/>
    </location>
</feature>
<dbReference type="InterPro" id="IPR034769">
    <property type="entry name" value="CPSF6_RRM"/>
</dbReference>
<dbReference type="PROSITE" id="PS50102">
    <property type="entry name" value="RRM"/>
    <property type="match status" value="1"/>
</dbReference>
<feature type="compositionally biased region" description="Low complexity" evidence="8">
    <location>
        <begin position="74"/>
        <end position="86"/>
    </location>
</feature>
<dbReference type="KEGG" id="dci:103523636"/>
<organism evidence="10 11">
    <name type="scientific">Diaphorina citri</name>
    <name type="common">Asian citrus psyllid</name>
    <dbReference type="NCBI Taxonomy" id="121845"/>
    <lineage>
        <taxon>Eukaryota</taxon>
        <taxon>Metazoa</taxon>
        <taxon>Ecdysozoa</taxon>
        <taxon>Arthropoda</taxon>
        <taxon>Hexapoda</taxon>
        <taxon>Insecta</taxon>
        <taxon>Pterygota</taxon>
        <taxon>Neoptera</taxon>
        <taxon>Paraneoptera</taxon>
        <taxon>Hemiptera</taxon>
        <taxon>Sternorrhyncha</taxon>
        <taxon>Psylloidea</taxon>
        <taxon>Psyllidae</taxon>
        <taxon>Diaphorininae</taxon>
        <taxon>Diaphorina</taxon>
    </lineage>
</organism>
<dbReference type="Gene3D" id="3.30.70.330">
    <property type="match status" value="2"/>
</dbReference>
<feature type="compositionally biased region" description="Basic and acidic residues" evidence="8">
    <location>
        <begin position="524"/>
        <end position="583"/>
    </location>
</feature>
<sequence>MIDKMSGGVDIDIYSEENPDFHNDEFGGDGVDLYDDVIGPPSGAPAPETPNGPPVVIHTNTPNPDFHNGPRMGGPPQQQSPQQGHPPSGGGQPRRFQLYVGNLTWWTTDLDIAGAISSLGIPDFIEVKFFENRANGQSKGFCIVTLGSEHSMRTVMDRLPHKELHGQKPVVTYPTKNALNQFEAQNQSKTRPNNPPPSNNQHGGPPQHPGMQQGPPRPLGPPPGQMQQLPPGQHPPRPPMLMDQMRQRMPPPFNANAPPRMPGPHMGMPGPPRQGPPQGMPQQRGPPPGLDEFGGDGVDLYDDVIGPPSGAPAPETPNAVLGLCNILTIKAHLASIKDIAGAISSLGIPDFIEVKFFENRANGQSKGFCIVTLGSEHSMRTVMDRLPHKELHGQKPVVTYPTKNALNQFEAQNQSKTRPNNPPPSNNQHGDFVVLFNLDTFDALNSVLKDFSGEFASAIETLVTAISLIKQSKVANDDRCKILISSLQDTLHGIEAKSYGSQRRERSRSRDRDRSHRRRRDRSRSRERDYRERSRDRDREREREKERYYAEVYSSRDRSRSRDRDREREREYRRGHSREDSSSHVRSSTRVASPVEAPTPAEAVPVKSSSSRYYAEVYSSRDRSRSRDRDREREREYRRGHSREDSSSHVRSSTRVASPVEAPTPAEAVPVKSSSSRSYYDERYRERERGSERDRDRERESRRAAVDPERERDRERREERGESSRSRH</sequence>
<dbReference type="Proteomes" id="UP000079169">
    <property type="component" value="Unplaced"/>
</dbReference>
<accession>A0A3Q0JKL1</accession>
<protein>
    <recommendedName>
        <fullName evidence="3">Cleavage and polyadenylation specificity factor subunit 6</fullName>
    </recommendedName>
</protein>
<evidence type="ECO:0000256" key="1">
    <source>
        <dbReference type="ARBA" id="ARBA00004123"/>
    </source>
</evidence>
<keyword evidence="10" id="KW-1185">Reference proteome</keyword>
<feature type="compositionally biased region" description="Low complexity" evidence="8">
    <location>
        <begin position="584"/>
        <end position="606"/>
    </location>
</feature>
<dbReference type="InterPro" id="IPR000504">
    <property type="entry name" value="RRM_dom"/>
</dbReference>
<dbReference type="GeneID" id="103523636"/>
<feature type="compositionally biased region" description="Pro residues" evidence="8">
    <location>
        <begin position="215"/>
        <end position="224"/>
    </location>
</feature>
<evidence type="ECO:0000256" key="5">
    <source>
        <dbReference type="ARBA" id="ARBA00022884"/>
    </source>
</evidence>
<proteinExistence type="inferred from homology"/>
<dbReference type="InterPro" id="IPR057951">
    <property type="entry name" value="CPSF6/7_RSLD_N"/>
</dbReference>
<feature type="compositionally biased region" description="Pro residues" evidence="8">
    <location>
        <begin position="42"/>
        <end position="53"/>
    </location>
</feature>